<evidence type="ECO:0000256" key="7">
    <source>
        <dbReference type="ARBA" id="ARBA00023049"/>
    </source>
</evidence>
<dbReference type="GO" id="GO:0160237">
    <property type="term" value="F:D-Ala-D-Ala dipeptidase activity"/>
    <property type="evidence" value="ECO:0007669"/>
    <property type="project" value="UniProtKB-EC"/>
</dbReference>
<keyword evidence="8 10" id="KW-0961">Cell wall biogenesis/degradation</keyword>
<dbReference type="GO" id="GO:0008270">
    <property type="term" value="F:zinc ion binding"/>
    <property type="evidence" value="ECO:0007669"/>
    <property type="project" value="UniProtKB-UniRule"/>
</dbReference>
<dbReference type="Proteomes" id="UP000717624">
    <property type="component" value="Unassembled WGS sequence"/>
</dbReference>
<dbReference type="PIRSF" id="PIRSF026671">
    <property type="entry name" value="AA_dipeptidase"/>
    <property type="match status" value="1"/>
</dbReference>
<protein>
    <recommendedName>
        <fullName evidence="9 10">D-alanyl-D-alanine dipeptidase</fullName>
        <shortName evidence="9 10">D-Ala-D-Ala dipeptidase</shortName>
        <ecNumber evidence="9 10">3.4.13.22</ecNumber>
    </recommendedName>
</protein>
<gene>
    <name evidence="11" type="ORF">JOD01_003863</name>
</gene>
<dbReference type="HAMAP" id="MF_01924">
    <property type="entry name" value="A_A_dipeptidase"/>
    <property type="match status" value="1"/>
</dbReference>
<feature type="binding site" evidence="9">
    <location>
        <position position="206"/>
    </location>
    <ligand>
        <name>Zn(2+)</name>
        <dbReference type="ChEBI" id="CHEBI:29105"/>
        <note>catalytic</note>
    </ligand>
</feature>
<dbReference type="EC" id="3.4.13.22" evidence="9 10"/>
<evidence type="ECO:0000256" key="8">
    <source>
        <dbReference type="ARBA" id="ARBA00023316"/>
    </source>
</evidence>
<evidence type="ECO:0000256" key="2">
    <source>
        <dbReference type="ARBA" id="ARBA00022670"/>
    </source>
</evidence>
<keyword evidence="3 9" id="KW-0479">Metal-binding</keyword>
<keyword evidence="5 9" id="KW-0862">Zinc</keyword>
<evidence type="ECO:0000313" key="11">
    <source>
        <dbReference type="EMBL" id="MBM7592201.1"/>
    </source>
</evidence>
<comment type="catalytic activity">
    <reaction evidence="1 9 10">
        <text>D-alanyl-D-alanine + H2O = 2 D-alanine</text>
        <dbReference type="Rhea" id="RHEA:20661"/>
        <dbReference type="ChEBI" id="CHEBI:15377"/>
        <dbReference type="ChEBI" id="CHEBI:57416"/>
        <dbReference type="ChEBI" id="CHEBI:57822"/>
        <dbReference type="EC" id="3.4.13.22"/>
    </reaction>
</comment>
<keyword evidence="4 9" id="KW-0378">Hydrolase</keyword>
<evidence type="ECO:0000256" key="3">
    <source>
        <dbReference type="ARBA" id="ARBA00022723"/>
    </source>
</evidence>
<evidence type="ECO:0000256" key="10">
    <source>
        <dbReference type="PIRNR" id="PIRNR026671"/>
    </source>
</evidence>
<dbReference type="GO" id="GO:0006508">
    <property type="term" value="P:proteolysis"/>
    <property type="evidence" value="ECO:0007669"/>
    <property type="project" value="UniProtKB-KW"/>
</dbReference>
<dbReference type="InterPro" id="IPR009045">
    <property type="entry name" value="Zn_M74/Hedgehog-like"/>
</dbReference>
<dbReference type="InterPro" id="IPR000755">
    <property type="entry name" value="A_A_dipeptidase"/>
</dbReference>
<keyword evidence="2 9" id="KW-0645">Protease</keyword>
<dbReference type="PANTHER" id="PTHR43126:SF2">
    <property type="entry name" value="D-ALANYL-D-ALANINE DIPEPTIDASE"/>
    <property type="match status" value="1"/>
</dbReference>
<dbReference type="PANTHER" id="PTHR43126">
    <property type="entry name" value="D-ALANYL-D-ALANINE DIPEPTIDASE"/>
    <property type="match status" value="1"/>
</dbReference>
<sequence>MLVDHPIPIAEQTTTFSPQLRESGEPLIALSTLSEKIKVYPYYFKQGHSGAKEEAFLRTGAAQLLKKAAEQLPEGHFFVVLDGWRPFQVQQSLYERFKQSLLEQGLSAGEELERELCKFVAKPTQDIRRPAPHLSGGAIDLTIATADSWLDMGTAFDDFSERAATCYFETLPVHTPATLQIRENRRMLYHLMVEAGFVNYAAEWWHYEFGTLSWAQKKRAEAIYGGVLEVC</sequence>
<evidence type="ECO:0000256" key="4">
    <source>
        <dbReference type="ARBA" id="ARBA00022801"/>
    </source>
</evidence>
<keyword evidence="7 9" id="KW-0482">Metalloprotease</keyword>
<dbReference type="RefSeq" id="WP_204519958.1">
    <property type="nucleotide sequence ID" value="NZ_BAABIN010000032.1"/>
</dbReference>
<dbReference type="Gene3D" id="3.30.1380.10">
    <property type="match status" value="1"/>
</dbReference>
<reference evidence="11" key="1">
    <citation type="submission" date="2021-01" db="EMBL/GenBank/DDBJ databases">
        <title>Genomic Encyclopedia of Type Strains, Phase IV (KMG-IV): sequencing the most valuable type-strain genomes for metagenomic binning, comparative biology and taxonomic classification.</title>
        <authorList>
            <person name="Goeker M."/>
        </authorList>
    </citation>
    <scope>NUCLEOTIDE SEQUENCE</scope>
    <source>
        <strain evidence="11">DSM 25523</strain>
    </source>
</reference>
<evidence type="ECO:0000256" key="1">
    <source>
        <dbReference type="ARBA" id="ARBA00001362"/>
    </source>
</evidence>
<evidence type="ECO:0000256" key="5">
    <source>
        <dbReference type="ARBA" id="ARBA00022833"/>
    </source>
</evidence>
<feature type="site" description="Transition state stabilizer" evidence="9">
    <location>
        <position position="85"/>
    </location>
</feature>
<comment type="similarity">
    <text evidence="9 10">Belongs to the peptidase M15D family.</text>
</comment>
<name>A0A939BWW0_9BACL</name>
<comment type="function">
    <text evidence="9 10">Catalyzes hydrolysis of the D-alanyl-D-alanine dipeptide.</text>
</comment>
<dbReference type="Pfam" id="PF01427">
    <property type="entry name" value="Peptidase_M15"/>
    <property type="match status" value="1"/>
</dbReference>
<evidence type="ECO:0000313" key="12">
    <source>
        <dbReference type="Proteomes" id="UP000717624"/>
    </source>
</evidence>
<keyword evidence="12" id="KW-1185">Reference proteome</keyword>
<feature type="binding site" evidence="9">
    <location>
        <position position="140"/>
    </location>
    <ligand>
        <name>Zn(2+)</name>
        <dbReference type="ChEBI" id="CHEBI:29105"/>
        <note>catalytic</note>
    </ligand>
</feature>
<dbReference type="GO" id="GO:0008237">
    <property type="term" value="F:metallopeptidase activity"/>
    <property type="evidence" value="ECO:0007669"/>
    <property type="project" value="UniProtKB-KW"/>
</dbReference>
<dbReference type="SUPFAM" id="SSF55166">
    <property type="entry name" value="Hedgehog/DD-peptidase"/>
    <property type="match status" value="1"/>
</dbReference>
<evidence type="ECO:0000256" key="6">
    <source>
        <dbReference type="ARBA" id="ARBA00022997"/>
    </source>
</evidence>
<accession>A0A939BWW0</accession>
<dbReference type="AlphaFoldDB" id="A0A939BWW0"/>
<dbReference type="CDD" id="cd14843">
    <property type="entry name" value="D-Ala-D-Ala_dipeptidase_like"/>
    <property type="match status" value="1"/>
</dbReference>
<keyword evidence="6 9" id="KW-0224">Dipeptidase</keyword>
<dbReference type="EMBL" id="JAFBEB010000021">
    <property type="protein sequence ID" value="MBM7592201.1"/>
    <property type="molecule type" value="Genomic_DNA"/>
</dbReference>
<comment type="caution">
    <text evidence="11">The sequence shown here is derived from an EMBL/GenBank/DDBJ whole genome shotgun (WGS) entry which is preliminary data.</text>
</comment>
<organism evidence="11 12">
    <name type="scientific">Brevibacillus fulvus</name>
    <dbReference type="NCBI Taxonomy" id="1125967"/>
    <lineage>
        <taxon>Bacteria</taxon>
        <taxon>Bacillati</taxon>
        <taxon>Bacillota</taxon>
        <taxon>Bacilli</taxon>
        <taxon>Bacillales</taxon>
        <taxon>Paenibacillaceae</taxon>
        <taxon>Brevibacillus</taxon>
    </lineage>
</organism>
<feature type="active site" description="Proton donor/acceptor" evidence="9">
    <location>
        <position position="203"/>
    </location>
</feature>
<dbReference type="GO" id="GO:0071555">
    <property type="term" value="P:cell wall organization"/>
    <property type="evidence" value="ECO:0007669"/>
    <property type="project" value="UniProtKB-KW"/>
</dbReference>
<evidence type="ECO:0000256" key="9">
    <source>
        <dbReference type="HAMAP-Rule" id="MF_01924"/>
    </source>
</evidence>
<proteinExistence type="inferred from homology"/>
<feature type="binding site" evidence="9">
    <location>
        <position position="133"/>
    </location>
    <ligand>
        <name>Zn(2+)</name>
        <dbReference type="ChEBI" id="CHEBI:29105"/>
        <note>catalytic</note>
    </ligand>
</feature>
<comment type="cofactor">
    <cofactor evidence="9">
        <name>Zn(2+)</name>
        <dbReference type="ChEBI" id="CHEBI:29105"/>
    </cofactor>
    <text evidence="9">Binds 1 zinc ion per subunit.</text>
</comment>